<keyword evidence="1" id="KW-0732">Signal</keyword>
<evidence type="ECO:0000313" key="3">
    <source>
        <dbReference type="EMBL" id="RMC35729.1"/>
    </source>
</evidence>
<dbReference type="OrthoDB" id="6677713at2"/>
<feature type="chain" id="PRO_5018315814" evidence="1">
    <location>
        <begin position="20"/>
        <end position="296"/>
    </location>
</feature>
<dbReference type="SUPFAM" id="SSF53167">
    <property type="entry name" value="Purine and uridine phosphorylases"/>
    <property type="match status" value="1"/>
</dbReference>
<organism evidence="3 4">
    <name type="scientific">Paracoccus alkanivorans</name>
    <dbReference type="NCBI Taxonomy" id="2116655"/>
    <lineage>
        <taxon>Bacteria</taxon>
        <taxon>Pseudomonadati</taxon>
        <taxon>Pseudomonadota</taxon>
        <taxon>Alphaproteobacteria</taxon>
        <taxon>Rhodobacterales</taxon>
        <taxon>Paracoccaceae</taxon>
        <taxon>Paracoccus</taxon>
    </lineage>
</organism>
<dbReference type="CDD" id="cd09008">
    <property type="entry name" value="MTAN"/>
    <property type="match status" value="1"/>
</dbReference>
<name>A0A3M0MDR8_9RHOB</name>
<reference evidence="3 4" key="1">
    <citation type="submission" date="2018-07" db="EMBL/GenBank/DDBJ databases">
        <authorList>
            <person name="Zhang Y."/>
            <person name="Wang L."/>
            <person name="Ma S."/>
        </authorList>
    </citation>
    <scope>NUCLEOTIDE SEQUENCE [LARGE SCALE GENOMIC DNA]</scope>
    <source>
        <strain evidence="3 4">4-2</strain>
    </source>
</reference>
<comment type="caution">
    <text evidence="3">The sequence shown here is derived from an EMBL/GenBank/DDBJ whole genome shotgun (WGS) entry which is preliminary data.</text>
</comment>
<dbReference type="Gene3D" id="3.40.50.1580">
    <property type="entry name" value="Nucleoside phosphorylase domain"/>
    <property type="match status" value="1"/>
</dbReference>
<accession>A0A3M0MDR8</accession>
<evidence type="ECO:0000259" key="2">
    <source>
        <dbReference type="Pfam" id="PF01048"/>
    </source>
</evidence>
<dbReference type="PANTHER" id="PTHR21234:SF42">
    <property type="entry name" value="PHOSPHORYLASE SUPERFAMILY PROTEIN"/>
    <property type="match status" value="1"/>
</dbReference>
<dbReference type="RefSeq" id="WP_122112353.1">
    <property type="nucleotide sequence ID" value="NZ_QOKZ01000003.1"/>
</dbReference>
<evidence type="ECO:0000313" key="4">
    <source>
        <dbReference type="Proteomes" id="UP000273516"/>
    </source>
</evidence>
<dbReference type="EMBL" id="QOKZ01000003">
    <property type="protein sequence ID" value="RMC35729.1"/>
    <property type="molecule type" value="Genomic_DNA"/>
</dbReference>
<feature type="signal peptide" evidence="1">
    <location>
        <begin position="1"/>
        <end position="19"/>
    </location>
</feature>
<dbReference type="GO" id="GO:0003824">
    <property type="term" value="F:catalytic activity"/>
    <property type="evidence" value="ECO:0007669"/>
    <property type="project" value="InterPro"/>
</dbReference>
<dbReference type="GO" id="GO:0009116">
    <property type="term" value="P:nucleoside metabolic process"/>
    <property type="evidence" value="ECO:0007669"/>
    <property type="project" value="InterPro"/>
</dbReference>
<dbReference type="Pfam" id="PF01048">
    <property type="entry name" value="PNP_UDP_1"/>
    <property type="match status" value="1"/>
</dbReference>
<feature type="domain" description="Nucleoside phosphorylase" evidence="2">
    <location>
        <begin position="23"/>
        <end position="291"/>
    </location>
</feature>
<dbReference type="AlphaFoldDB" id="A0A3M0MDR8"/>
<sequence>MTFRLSLAFLAASALPVAAETSRVAVISAFPPEWVSLQADLEGAETQVINGSEFITGKLGGQDVVLFLSGVSMVNAAMTTQLALDHFDIDAIVFSGIAGGVDPSLNIGDVVVADKWGQYLESVMARETGDGFEIPPFLESPFPNYGMIFTRETTVASDRGEPETRFWFESDPKLLQTAKTVAEGIDLAECNSENACLEQAPQVRVGGNGVSGSAFVDNAGLREWIFDTFEARVVDMESAAVAQVAWANQTPFIAFRSLSDLAGGGEGANEMDIFMSLASENSALVVKEFLAALSKE</sequence>
<dbReference type="InterPro" id="IPR000845">
    <property type="entry name" value="Nucleoside_phosphorylase_d"/>
</dbReference>
<protein>
    <submittedName>
        <fullName evidence="3">Phosphorylase</fullName>
    </submittedName>
</protein>
<dbReference type="PANTHER" id="PTHR21234">
    <property type="entry name" value="PURINE NUCLEOSIDE PHOSPHORYLASE"/>
    <property type="match status" value="1"/>
</dbReference>
<evidence type="ECO:0000256" key="1">
    <source>
        <dbReference type="SAM" id="SignalP"/>
    </source>
</evidence>
<keyword evidence="4" id="KW-1185">Reference proteome</keyword>
<dbReference type="InterPro" id="IPR035994">
    <property type="entry name" value="Nucleoside_phosphorylase_sf"/>
</dbReference>
<gene>
    <name evidence="3" type="ORF">C9E81_11015</name>
</gene>
<proteinExistence type="predicted"/>
<dbReference type="Proteomes" id="UP000273516">
    <property type="component" value="Unassembled WGS sequence"/>
</dbReference>